<protein>
    <submittedName>
        <fullName evidence="2">RES domain protein</fullName>
    </submittedName>
</protein>
<dbReference type="SMART" id="SM00953">
    <property type="entry name" value="RES"/>
    <property type="match status" value="1"/>
</dbReference>
<comment type="caution">
    <text evidence="2">The sequence shown here is derived from an EMBL/GenBank/DDBJ whole genome shotgun (WGS) entry which is preliminary data.</text>
</comment>
<gene>
    <name evidence="2" type="ORF">TRIHO_43910</name>
</gene>
<dbReference type="Proteomes" id="UP000068382">
    <property type="component" value="Unassembled WGS sequence"/>
</dbReference>
<dbReference type="RefSeq" id="WP_068248790.1">
    <property type="nucleotide sequence ID" value="NZ_LPUY01000135.1"/>
</dbReference>
<sequence>MPMADGRYQGPLYRALNPVYAREPLSGRGAERYGGRFNPVGVPALYTALDPATALREAHQVGSLQPTILVSYQADLGPVFDTGDAEGLTRFGLSEDDLADPGWRTAMLDGRRVATQEFASALIAAGYAGLLVRSFAKGATASNRNLVLWRWTVDSCTLEVIDDQNRLGRM</sequence>
<evidence type="ECO:0000313" key="3">
    <source>
        <dbReference type="Proteomes" id="UP000068382"/>
    </source>
</evidence>
<proteinExistence type="predicted"/>
<evidence type="ECO:0000313" key="2">
    <source>
        <dbReference type="EMBL" id="KUP90846.1"/>
    </source>
</evidence>
<accession>A0A132BRK7</accession>
<organism evidence="2 3">
    <name type="scientific">Tritonibacter horizontis</name>
    <dbReference type="NCBI Taxonomy" id="1768241"/>
    <lineage>
        <taxon>Bacteria</taxon>
        <taxon>Pseudomonadati</taxon>
        <taxon>Pseudomonadota</taxon>
        <taxon>Alphaproteobacteria</taxon>
        <taxon>Rhodobacterales</taxon>
        <taxon>Paracoccaceae</taxon>
        <taxon>Tritonibacter</taxon>
    </lineage>
</organism>
<reference evidence="2 3" key="1">
    <citation type="submission" date="2015-12" db="EMBL/GenBank/DDBJ databases">
        <title>Genome sequence of the marine Rhodobacteraceae strain O3.65, Candidatus Tritonibacter horizontis.</title>
        <authorList>
            <person name="Poehlein A."/>
            <person name="Giebel H.A."/>
            <person name="Voget S."/>
            <person name="Brinkhoff T."/>
        </authorList>
    </citation>
    <scope>NUCLEOTIDE SEQUENCE [LARGE SCALE GENOMIC DNA]</scope>
    <source>
        <strain evidence="2 3">O3.65</strain>
    </source>
</reference>
<keyword evidence="3" id="KW-1185">Reference proteome</keyword>
<dbReference type="Pfam" id="PF08808">
    <property type="entry name" value="RES"/>
    <property type="match status" value="1"/>
</dbReference>
<name>A0A132BRK7_9RHOB</name>
<dbReference type="EMBL" id="LPUY01000135">
    <property type="protein sequence ID" value="KUP90846.1"/>
    <property type="molecule type" value="Genomic_DNA"/>
</dbReference>
<dbReference type="OrthoDB" id="648213at2"/>
<evidence type="ECO:0000259" key="1">
    <source>
        <dbReference type="SMART" id="SM00953"/>
    </source>
</evidence>
<dbReference type="InterPro" id="IPR014914">
    <property type="entry name" value="RES_dom"/>
</dbReference>
<dbReference type="AlphaFoldDB" id="A0A132BRK7"/>
<dbReference type="PATRIC" id="fig|1768241.3.peg.4587"/>
<feature type="domain" description="RES" evidence="1">
    <location>
        <begin position="24"/>
        <end position="160"/>
    </location>
</feature>